<protein>
    <submittedName>
        <fullName evidence="1">Teichoic acid biosynthesis protein B</fullName>
    </submittedName>
</protein>
<dbReference type="GO" id="GO:0016020">
    <property type="term" value="C:membrane"/>
    <property type="evidence" value="ECO:0007669"/>
    <property type="project" value="InterPro"/>
</dbReference>
<dbReference type="InterPro" id="IPR051612">
    <property type="entry name" value="Teichoic_Acid_Biosynth"/>
</dbReference>
<dbReference type="Pfam" id="PF04464">
    <property type="entry name" value="Glyphos_transf"/>
    <property type="match status" value="1"/>
</dbReference>
<dbReference type="AlphaFoldDB" id="A0A7X3SJI8"/>
<reference evidence="1 2" key="1">
    <citation type="submission" date="2019-12" db="EMBL/GenBank/DDBJ databases">
        <title>Sporaefaciens musculi gen. nov., sp. nov., a novel bacterium isolated from the caecum of an obese mouse.</title>
        <authorList>
            <person name="Rasmussen T.S."/>
            <person name="Streidl T."/>
            <person name="Hitch T.C.A."/>
            <person name="Wortmann E."/>
            <person name="Deptula P."/>
            <person name="Hansen M."/>
            <person name="Nielsen D.S."/>
            <person name="Clavel T."/>
            <person name="Vogensen F.K."/>
        </authorList>
    </citation>
    <scope>NUCLEOTIDE SEQUENCE [LARGE SCALE GENOMIC DNA]</scope>
    <source>
        <strain evidence="1 2">WCA-9-b2</strain>
    </source>
</reference>
<gene>
    <name evidence="1" type="ORF">GN277_13920</name>
</gene>
<comment type="caution">
    <text evidence="1">The sequence shown here is derived from an EMBL/GenBank/DDBJ whole genome shotgun (WGS) entry which is preliminary data.</text>
</comment>
<dbReference type="Gene3D" id="3.40.50.12580">
    <property type="match status" value="1"/>
</dbReference>
<dbReference type="SUPFAM" id="SSF53756">
    <property type="entry name" value="UDP-Glycosyltransferase/glycogen phosphorylase"/>
    <property type="match status" value="1"/>
</dbReference>
<evidence type="ECO:0000313" key="2">
    <source>
        <dbReference type="Proteomes" id="UP000460412"/>
    </source>
</evidence>
<dbReference type="InterPro" id="IPR007554">
    <property type="entry name" value="Glycerophosphate_synth"/>
</dbReference>
<dbReference type="GO" id="GO:0047355">
    <property type="term" value="F:CDP-glycerol glycerophosphotransferase activity"/>
    <property type="evidence" value="ECO:0007669"/>
    <property type="project" value="InterPro"/>
</dbReference>
<sequence>MICEEPYEARDNGYHFFRYMCERQPQQKCYYAVKKESVDAKKVQKIGLTVEYGSIQHWLAYFLCAYNISSQKGGKPNPAMCAFMEMNGVFKPRNVFLQHGITKDMAEWLFADKCNFYFFITAAIPEHNMIKDYYGYKDGVARLTGFPRYDSLIPNQTNQNQILIMPTWRNWFNLKSKGSQDVKTPFGCSEYLKKWMELLNSKELDYLIINHNLKVVFFLHRNMQRYIEAFQGVNEKIVIASWKDYDIQELLLTSKLMITDYSSVFFDMVYMKKPVIFYQFDEEEYRKYQYQQGWFDYHSNAFGTSYSASEEVIEALSHEIENGYKVSERYLNEYSHIFAYSDRRNSRRIYELLDKEKSDM</sequence>
<organism evidence="1 2">
    <name type="scientific">Sporofaciens musculi</name>
    <dbReference type="NCBI Taxonomy" id="2681861"/>
    <lineage>
        <taxon>Bacteria</taxon>
        <taxon>Bacillati</taxon>
        <taxon>Bacillota</taxon>
        <taxon>Clostridia</taxon>
        <taxon>Lachnospirales</taxon>
        <taxon>Lachnospiraceae</taxon>
        <taxon>Sporofaciens</taxon>
    </lineage>
</organism>
<accession>A0A7X3SJI8</accession>
<dbReference type="InterPro" id="IPR043148">
    <property type="entry name" value="TagF_C"/>
</dbReference>
<dbReference type="EMBL" id="WUQX01000001">
    <property type="protein sequence ID" value="MXP76452.1"/>
    <property type="molecule type" value="Genomic_DNA"/>
</dbReference>
<keyword evidence="2" id="KW-1185">Reference proteome</keyword>
<evidence type="ECO:0000313" key="1">
    <source>
        <dbReference type="EMBL" id="MXP76452.1"/>
    </source>
</evidence>
<name>A0A7X3SJI8_9FIRM</name>
<proteinExistence type="predicted"/>
<dbReference type="PANTHER" id="PTHR37316">
    <property type="entry name" value="TEICHOIC ACID GLYCEROL-PHOSPHATE PRIMASE"/>
    <property type="match status" value="1"/>
</dbReference>
<dbReference type="Proteomes" id="UP000460412">
    <property type="component" value="Unassembled WGS sequence"/>
</dbReference>
<dbReference type="PANTHER" id="PTHR37316:SF3">
    <property type="entry name" value="TEICHOIC ACID GLYCEROL-PHOSPHATE TRANSFERASE"/>
    <property type="match status" value="1"/>
</dbReference>